<dbReference type="Proteomes" id="UP000020681">
    <property type="component" value="Unassembled WGS sequence"/>
</dbReference>
<gene>
    <name evidence="1" type="ORF">I551_7995</name>
</gene>
<keyword evidence="2" id="KW-1185">Reference proteome</keyword>
<proteinExistence type="predicted"/>
<sequence length="44" mass="4536">MMLLFSTSSPLDVVSGDGDQGNGSFPTASLINLLPVGQRGRGGW</sequence>
<organism evidence="1 2">
    <name type="scientific">Mycobacterium ulcerans str. Harvey</name>
    <dbReference type="NCBI Taxonomy" id="1299332"/>
    <lineage>
        <taxon>Bacteria</taxon>
        <taxon>Bacillati</taxon>
        <taxon>Actinomycetota</taxon>
        <taxon>Actinomycetes</taxon>
        <taxon>Mycobacteriales</taxon>
        <taxon>Mycobacteriaceae</taxon>
        <taxon>Mycobacterium</taxon>
        <taxon>Mycobacterium ulcerans group</taxon>
    </lineage>
</organism>
<comment type="caution">
    <text evidence="1">The sequence shown here is derived from an EMBL/GenBank/DDBJ whole genome shotgun (WGS) entry which is preliminary data.</text>
</comment>
<protein>
    <submittedName>
        <fullName evidence="1">Uncharacterized protein</fullName>
    </submittedName>
</protein>
<dbReference type="EMBL" id="JAOL01000190">
    <property type="protein sequence ID" value="EUA85528.1"/>
    <property type="molecule type" value="Genomic_DNA"/>
</dbReference>
<evidence type="ECO:0000313" key="2">
    <source>
        <dbReference type="Proteomes" id="UP000020681"/>
    </source>
</evidence>
<evidence type="ECO:0000313" key="1">
    <source>
        <dbReference type="EMBL" id="EUA85528.1"/>
    </source>
</evidence>
<name>A0ABP3A1P4_MYCUL</name>
<accession>A0ABP3A1P4</accession>
<reference evidence="1 2" key="1">
    <citation type="submission" date="2014-01" db="EMBL/GenBank/DDBJ databases">
        <authorList>
            <person name="Dobos K."/>
            <person name="Lenaerts A."/>
            <person name="Ordway D."/>
            <person name="DeGroote M.A."/>
            <person name="Parker T."/>
            <person name="Sizemore C."/>
            <person name="Tallon L.J."/>
            <person name="Sadzewicz L.K."/>
            <person name="Sengamalay N."/>
            <person name="Fraser C.M."/>
            <person name="Hine E."/>
            <person name="Shefchek K.A."/>
            <person name="Das S.P."/>
            <person name="Tettelin H."/>
        </authorList>
    </citation>
    <scope>NUCLEOTIDE SEQUENCE [LARGE SCALE GENOMIC DNA]</scope>
    <source>
        <strain evidence="1 2">Harvey</strain>
    </source>
</reference>